<evidence type="ECO:0000256" key="2">
    <source>
        <dbReference type="ARBA" id="ARBA00004714"/>
    </source>
</evidence>
<keyword evidence="8" id="KW-1185">Reference proteome</keyword>
<comment type="catalytic activity">
    <reaction evidence="1">
        <text>beta-D-fructose 1,6-bisphosphate = D-glyceraldehyde 3-phosphate + dihydroxyacetone phosphate</text>
        <dbReference type="Rhea" id="RHEA:14729"/>
        <dbReference type="ChEBI" id="CHEBI:32966"/>
        <dbReference type="ChEBI" id="CHEBI:57642"/>
        <dbReference type="ChEBI" id="CHEBI:59776"/>
        <dbReference type="EC" id="4.1.2.13"/>
    </reaction>
</comment>
<protein>
    <recommendedName>
        <fullName evidence="5">Fructose-bisphosphate aldolase</fullName>
        <ecNumber evidence="4">4.1.2.13</ecNumber>
    </recommendedName>
</protein>
<organism evidence="8 9">
    <name type="scientific">Ditylenchus dipsaci</name>
    <dbReference type="NCBI Taxonomy" id="166011"/>
    <lineage>
        <taxon>Eukaryota</taxon>
        <taxon>Metazoa</taxon>
        <taxon>Ecdysozoa</taxon>
        <taxon>Nematoda</taxon>
        <taxon>Chromadorea</taxon>
        <taxon>Rhabditida</taxon>
        <taxon>Tylenchina</taxon>
        <taxon>Tylenchomorpha</taxon>
        <taxon>Sphaerularioidea</taxon>
        <taxon>Anguinidae</taxon>
        <taxon>Anguininae</taxon>
        <taxon>Ditylenchus</taxon>
    </lineage>
</organism>
<dbReference type="WBParaSite" id="jg25861">
    <property type="protein sequence ID" value="jg25861"/>
    <property type="gene ID" value="jg25861"/>
</dbReference>
<evidence type="ECO:0000313" key="8">
    <source>
        <dbReference type="Proteomes" id="UP000887574"/>
    </source>
</evidence>
<dbReference type="GO" id="GO:0004332">
    <property type="term" value="F:fructose-bisphosphate aldolase activity"/>
    <property type="evidence" value="ECO:0007669"/>
    <property type="project" value="UniProtKB-EC"/>
</dbReference>
<keyword evidence="6" id="KW-0324">Glycolysis</keyword>
<evidence type="ECO:0000313" key="9">
    <source>
        <dbReference type="WBParaSite" id="jg25861"/>
    </source>
</evidence>
<evidence type="ECO:0000256" key="1">
    <source>
        <dbReference type="ARBA" id="ARBA00000441"/>
    </source>
</evidence>
<evidence type="ECO:0000256" key="3">
    <source>
        <dbReference type="ARBA" id="ARBA00010387"/>
    </source>
</evidence>
<name>A0A915E166_9BILA</name>
<sequence length="507" mass="55557">MSEVNKDVAIYNKQVALRKPARQPITETFTRTGMSAMRGCQISNQIIAANTKMSALQGNVVVRRSLTTTTNNTQLIPFRQKPLSAVPQVKADNVFKLDGWPSRNKGTKLQNTRRSTTNLTAATWPNVPVSLSGRQDWRKKPMSLFGRAAWPIDMPKCSRKPVKDRSDSNPTRMASYSTYLTTEKEDELCSIANYIVAAGKGILAADESIGSVEKCLRLENTEENRRAYHQMLFTGNDELQKYISGVILYDETFYQATDDGVKFVDVLKSKGIIPGIKVDKGVISLAGTEGEGITQGLDDLNARCAKYKKEGAQFAKWRCVHKISTSTPSHTALQEVTTMLARYASICQENGLVPIVQPEILPDGEKITETVLAYTYKALSDHHVFLEGTLLNPNMVTPGQSHPEGQFTHADIALATVTALQRTVPVAVPGIVFLSGSQSEEDATLNLNAINQCPGKKPWALTFSYGRALQVSCLNAWAGKPGNIAKAQQVLLDRAQSNSLASVGKYS</sequence>
<evidence type="ECO:0000256" key="4">
    <source>
        <dbReference type="ARBA" id="ARBA00013068"/>
    </source>
</evidence>
<evidence type="ECO:0000256" key="6">
    <source>
        <dbReference type="ARBA" id="ARBA00023152"/>
    </source>
</evidence>
<comment type="pathway">
    <text evidence="2">Carbohydrate degradation; glycolysis; D-glyceraldehyde 3-phosphate and glycerone phosphate from D-glucose: step 4/4.</text>
</comment>
<keyword evidence="7" id="KW-0456">Lyase</keyword>
<dbReference type="EC" id="4.1.2.13" evidence="4"/>
<proteinExistence type="inferred from homology"/>
<dbReference type="GO" id="GO:0006096">
    <property type="term" value="P:glycolytic process"/>
    <property type="evidence" value="ECO:0007669"/>
    <property type="project" value="UniProtKB-KW"/>
</dbReference>
<dbReference type="Gene3D" id="3.20.20.70">
    <property type="entry name" value="Aldolase class I"/>
    <property type="match status" value="1"/>
</dbReference>
<dbReference type="Proteomes" id="UP000887574">
    <property type="component" value="Unplaced"/>
</dbReference>
<evidence type="ECO:0000256" key="7">
    <source>
        <dbReference type="ARBA" id="ARBA00023239"/>
    </source>
</evidence>
<dbReference type="SUPFAM" id="SSF51569">
    <property type="entry name" value="Aldolase"/>
    <property type="match status" value="1"/>
</dbReference>
<dbReference type="Pfam" id="PF00274">
    <property type="entry name" value="Glycolytic"/>
    <property type="match status" value="1"/>
</dbReference>
<dbReference type="InterPro" id="IPR000741">
    <property type="entry name" value="FBA_I"/>
</dbReference>
<reference evidence="9" key="1">
    <citation type="submission" date="2022-11" db="UniProtKB">
        <authorList>
            <consortium name="WormBaseParasite"/>
        </authorList>
    </citation>
    <scope>IDENTIFICATION</scope>
</reference>
<dbReference type="NCBIfam" id="NF033379">
    <property type="entry name" value="FrucBisAld_I"/>
    <property type="match status" value="1"/>
</dbReference>
<dbReference type="FunFam" id="3.20.20.70:FF:000140">
    <property type="entry name" value="Fructose-bisphosphate aldolase"/>
    <property type="match status" value="1"/>
</dbReference>
<accession>A0A915E166</accession>
<dbReference type="InterPro" id="IPR013785">
    <property type="entry name" value="Aldolase_TIM"/>
</dbReference>
<dbReference type="CDD" id="cd00948">
    <property type="entry name" value="FBP_aldolase_I_a"/>
    <property type="match status" value="1"/>
</dbReference>
<comment type="similarity">
    <text evidence="3">Belongs to the class I fructose-bisphosphate aldolase family.</text>
</comment>
<dbReference type="AlphaFoldDB" id="A0A915E166"/>
<evidence type="ECO:0000256" key="5">
    <source>
        <dbReference type="ARBA" id="ARBA00013779"/>
    </source>
</evidence>
<dbReference type="PANTHER" id="PTHR11627">
    <property type="entry name" value="FRUCTOSE-BISPHOSPHATE ALDOLASE"/>
    <property type="match status" value="1"/>
</dbReference>